<dbReference type="InterPro" id="IPR002145">
    <property type="entry name" value="CopG"/>
</dbReference>
<dbReference type="CDD" id="cd21631">
    <property type="entry name" value="RHH_CopG_NikR-like"/>
    <property type="match status" value="1"/>
</dbReference>
<reference evidence="2 3" key="1">
    <citation type="submission" date="2021-06" db="EMBL/GenBank/DDBJ databases">
        <title>Bradyrhizobium sp. S2-11-4 Genome sequencing.</title>
        <authorList>
            <person name="Jin L."/>
        </authorList>
    </citation>
    <scope>NUCLEOTIDE SEQUENCE [LARGE SCALE GENOMIC DNA]</scope>
    <source>
        <strain evidence="2 3">S2-11-4</strain>
    </source>
</reference>
<accession>A0A975RW00</accession>
<name>A0A975RW00_9BRAD</name>
<dbReference type="Pfam" id="PF01402">
    <property type="entry name" value="RHH_1"/>
    <property type="match status" value="1"/>
</dbReference>
<gene>
    <name evidence="2" type="ORF">KMZ93_19960</name>
</gene>
<evidence type="ECO:0000259" key="1">
    <source>
        <dbReference type="Pfam" id="PF01402"/>
    </source>
</evidence>
<dbReference type="Proteomes" id="UP000676951">
    <property type="component" value="Chromosome"/>
</dbReference>
<protein>
    <submittedName>
        <fullName evidence="2">Ribbon-helix-helix protein, CopG family</fullName>
    </submittedName>
</protein>
<dbReference type="AlphaFoldDB" id="A0A975RW00"/>
<dbReference type="Gene3D" id="1.10.1220.10">
    <property type="entry name" value="Met repressor-like"/>
    <property type="match status" value="1"/>
</dbReference>
<keyword evidence="3" id="KW-1185">Reference proteome</keyword>
<dbReference type="GO" id="GO:0006355">
    <property type="term" value="P:regulation of DNA-templated transcription"/>
    <property type="evidence" value="ECO:0007669"/>
    <property type="project" value="InterPro"/>
</dbReference>
<feature type="domain" description="Ribbon-helix-helix protein CopG" evidence="1">
    <location>
        <begin position="6"/>
        <end position="40"/>
    </location>
</feature>
<organism evidence="2 3">
    <name type="scientific">Bradyrhizobium sediminis</name>
    <dbReference type="NCBI Taxonomy" id="2840469"/>
    <lineage>
        <taxon>Bacteria</taxon>
        <taxon>Pseudomonadati</taxon>
        <taxon>Pseudomonadota</taxon>
        <taxon>Alphaproteobacteria</taxon>
        <taxon>Hyphomicrobiales</taxon>
        <taxon>Nitrobacteraceae</taxon>
        <taxon>Bradyrhizobium</taxon>
    </lineage>
</organism>
<dbReference type="SUPFAM" id="SSF47598">
    <property type="entry name" value="Ribbon-helix-helix"/>
    <property type="match status" value="1"/>
</dbReference>
<dbReference type="EMBL" id="CP076136">
    <property type="protein sequence ID" value="QWG22230.1"/>
    <property type="molecule type" value="Genomic_DNA"/>
</dbReference>
<dbReference type="RefSeq" id="WP_215602999.1">
    <property type="nucleotide sequence ID" value="NZ_CP076136.1"/>
</dbReference>
<dbReference type="InterPro" id="IPR013321">
    <property type="entry name" value="Arc_rbn_hlx_hlx"/>
</dbReference>
<evidence type="ECO:0000313" key="2">
    <source>
        <dbReference type="EMBL" id="QWG22230.1"/>
    </source>
</evidence>
<dbReference type="InterPro" id="IPR010985">
    <property type="entry name" value="Ribbon_hlx_hlx"/>
</dbReference>
<proteinExistence type="predicted"/>
<evidence type="ECO:0000313" key="3">
    <source>
        <dbReference type="Proteomes" id="UP000676951"/>
    </source>
</evidence>
<sequence>MRTLVDLGNSQIQALDELSKKEKRSRASLIRQAIDDYLGKRRDKQAGDAFGLWGKRKVDGLAYQEKVRGEW</sequence>